<dbReference type="GeneID" id="69057185"/>
<dbReference type="EMBL" id="CP047121">
    <property type="protein sequence ID" value="QHB51131.1"/>
    <property type="molecule type" value="Genomic_DNA"/>
</dbReference>
<proteinExistence type="predicted"/>
<dbReference type="GO" id="GO:1990189">
    <property type="term" value="F:protein N-terminal-serine acetyltransferase activity"/>
    <property type="evidence" value="ECO:0007669"/>
    <property type="project" value="TreeGrafter"/>
</dbReference>
<gene>
    <name evidence="2" type="ORF">GQR93_02285</name>
</gene>
<feature type="domain" description="N-acetyltransferase" evidence="1">
    <location>
        <begin position="24"/>
        <end position="176"/>
    </location>
</feature>
<dbReference type="AlphaFoldDB" id="A0A6P1E7A1"/>
<keyword evidence="2" id="KW-0808">Transferase</keyword>
<dbReference type="SUPFAM" id="SSF55729">
    <property type="entry name" value="Acyl-CoA N-acyltransferases (Nat)"/>
    <property type="match status" value="1"/>
</dbReference>
<dbReference type="InterPro" id="IPR000182">
    <property type="entry name" value="GNAT_dom"/>
</dbReference>
<evidence type="ECO:0000313" key="3">
    <source>
        <dbReference type="Proteomes" id="UP000465035"/>
    </source>
</evidence>
<dbReference type="PANTHER" id="PTHR43441:SF12">
    <property type="entry name" value="RIBOSOMAL N-ACETYLTRANSFERASE YDAF-RELATED"/>
    <property type="match status" value="1"/>
</dbReference>
<dbReference type="PANTHER" id="PTHR43441">
    <property type="entry name" value="RIBOSOMAL-PROTEIN-SERINE ACETYLTRANSFERASE"/>
    <property type="match status" value="1"/>
</dbReference>
<dbReference type="InterPro" id="IPR051908">
    <property type="entry name" value="Ribosomal_N-acetyltransferase"/>
</dbReference>
<reference evidence="2 3" key="1">
    <citation type="submission" date="2019-12" db="EMBL/GenBank/DDBJ databases">
        <title>Lactobacillus hilgardii FLUB.</title>
        <authorList>
            <person name="Gustaw K."/>
        </authorList>
    </citation>
    <scope>NUCLEOTIDE SEQUENCE [LARGE SCALE GENOMIC DNA]</scope>
    <source>
        <strain evidence="2 3">FLUB</strain>
    </source>
</reference>
<dbReference type="GO" id="GO:0008999">
    <property type="term" value="F:protein-N-terminal-alanine acetyltransferase activity"/>
    <property type="evidence" value="ECO:0007669"/>
    <property type="project" value="TreeGrafter"/>
</dbReference>
<dbReference type="InterPro" id="IPR016181">
    <property type="entry name" value="Acyl_CoA_acyltransferase"/>
</dbReference>
<accession>A0A6P1E7A1</accession>
<dbReference type="SMR" id="A0A6P1E7A1"/>
<sequence length="176" mass="20705">MFIHKVNETIALKLPEKQDANSLLEIVNTNRAEFGRWLPWAKEIFSINDERAFIKDGLQRMAAGTFWFAIILYQDEIAGVLDLHQINHENRRCQIGYWLAGRFQGKGIMTASVREVEAIAFHDLNMNRIEIMADEHNQKSRNVAERRDFHLDGILKQYAFYNDQFRDMALYSKLRQ</sequence>
<organism evidence="2 3">
    <name type="scientific">Lentilactobacillus hilgardii</name>
    <name type="common">Lactobacillus hilgardii</name>
    <dbReference type="NCBI Taxonomy" id="1588"/>
    <lineage>
        <taxon>Bacteria</taxon>
        <taxon>Bacillati</taxon>
        <taxon>Bacillota</taxon>
        <taxon>Bacilli</taxon>
        <taxon>Lactobacillales</taxon>
        <taxon>Lactobacillaceae</taxon>
        <taxon>Lentilactobacillus</taxon>
    </lineage>
</organism>
<dbReference type="PROSITE" id="PS51186">
    <property type="entry name" value="GNAT"/>
    <property type="match status" value="1"/>
</dbReference>
<dbReference type="Pfam" id="PF13302">
    <property type="entry name" value="Acetyltransf_3"/>
    <property type="match status" value="1"/>
</dbReference>
<dbReference type="Proteomes" id="UP000465035">
    <property type="component" value="Chromosome"/>
</dbReference>
<dbReference type="GO" id="GO:0005737">
    <property type="term" value="C:cytoplasm"/>
    <property type="evidence" value="ECO:0007669"/>
    <property type="project" value="TreeGrafter"/>
</dbReference>
<evidence type="ECO:0000259" key="1">
    <source>
        <dbReference type="PROSITE" id="PS51186"/>
    </source>
</evidence>
<dbReference type="Gene3D" id="3.40.630.30">
    <property type="match status" value="1"/>
</dbReference>
<name>A0A6P1E7A1_LENHI</name>
<evidence type="ECO:0000313" key="2">
    <source>
        <dbReference type="EMBL" id="QHB51131.1"/>
    </source>
</evidence>
<protein>
    <submittedName>
        <fullName evidence="2">GNAT family N-acetyltransferase</fullName>
    </submittedName>
</protein>
<dbReference type="RefSeq" id="WP_003551927.1">
    <property type="nucleotide sequence ID" value="NZ_CABKOL010000106.1"/>
</dbReference>